<evidence type="ECO:0000259" key="7">
    <source>
        <dbReference type="Pfam" id="PF06271"/>
    </source>
</evidence>
<evidence type="ECO:0000256" key="5">
    <source>
        <dbReference type="ARBA" id="ARBA00023136"/>
    </source>
</evidence>
<protein>
    <submittedName>
        <fullName evidence="8">RDD family protein</fullName>
    </submittedName>
</protein>
<dbReference type="PANTHER" id="PTHR36115">
    <property type="entry name" value="PROLINE-RICH ANTIGEN HOMOLOG-RELATED"/>
    <property type="match status" value="1"/>
</dbReference>
<sequence>MHCHNCGKEINSKAVICIHCGVSTENNAEANNCVEDAGFFKRLVAYLIDNVLLGAIGLLLGFILGGIFIITMLNTNSTVMVIEASLILLAYCIGLGTTWLYHTLMESSKWQATLGKMLLGVKVVDKNNNRISFARANGRFFAKILSAIILLIGYIMAGFTDRKQALHDKIAQTYVVNK</sequence>
<keyword evidence="4 6" id="KW-1133">Transmembrane helix</keyword>
<feature type="transmembrane region" description="Helical" evidence="6">
    <location>
        <begin position="79"/>
        <end position="101"/>
    </location>
</feature>
<keyword evidence="2" id="KW-1003">Cell membrane</keyword>
<dbReference type="EMBL" id="CP159485">
    <property type="protein sequence ID" value="XCI29367.1"/>
    <property type="molecule type" value="Genomic_DNA"/>
</dbReference>
<name>A0AAU8HVH6_9FIRM</name>
<dbReference type="GO" id="GO:0005886">
    <property type="term" value="C:plasma membrane"/>
    <property type="evidence" value="ECO:0007669"/>
    <property type="project" value="UniProtKB-SubCell"/>
</dbReference>
<evidence type="ECO:0000313" key="8">
    <source>
        <dbReference type="EMBL" id="XCI29367.1"/>
    </source>
</evidence>
<dbReference type="InterPro" id="IPR010432">
    <property type="entry name" value="RDD"/>
</dbReference>
<evidence type="ECO:0000256" key="3">
    <source>
        <dbReference type="ARBA" id="ARBA00022692"/>
    </source>
</evidence>
<dbReference type="InterPro" id="IPR051791">
    <property type="entry name" value="Pra-immunoreactive"/>
</dbReference>
<evidence type="ECO:0000256" key="2">
    <source>
        <dbReference type="ARBA" id="ARBA00022475"/>
    </source>
</evidence>
<dbReference type="Pfam" id="PF06271">
    <property type="entry name" value="RDD"/>
    <property type="match status" value="1"/>
</dbReference>
<feature type="domain" description="RDD" evidence="7">
    <location>
        <begin position="37"/>
        <end position="171"/>
    </location>
</feature>
<feature type="transmembrane region" description="Helical" evidence="6">
    <location>
        <begin position="51"/>
        <end position="73"/>
    </location>
</feature>
<comment type="subcellular location">
    <subcellularLocation>
        <location evidence="1">Cell membrane</location>
        <topology evidence="1">Multi-pass membrane protein</topology>
    </subcellularLocation>
</comment>
<reference evidence="8" key="2">
    <citation type="submission" date="2024-06" db="EMBL/GenBank/DDBJ databases">
        <authorList>
            <person name="Petrova K.O."/>
            <person name="Toshchakov S.V."/>
            <person name="Boltjanskaja Y.V."/>
            <person name="Kevbrin V.V."/>
        </authorList>
    </citation>
    <scope>NUCLEOTIDE SEQUENCE</scope>
    <source>
        <strain evidence="8">Z-710</strain>
    </source>
</reference>
<keyword evidence="5 6" id="KW-0472">Membrane</keyword>
<evidence type="ECO:0000256" key="6">
    <source>
        <dbReference type="SAM" id="Phobius"/>
    </source>
</evidence>
<dbReference type="PANTHER" id="PTHR36115:SF4">
    <property type="entry name" value="MEMBRANE PROTEIN"/>
    <property type="match status" value="1"/>
</dbReference>
<gene>
    <name evidence="8" type="ORF">PRVXH_000686</name>
</gene>
<proteinExistence type="predicted"/>
<evidence type="ECO:0000256" key="1">
    <source>
        <dbReference type="ARBA" id="ARBA00004651"/>
    </source>
</evidence>
<accession>A0AAU8HVH6</accession>
<feature type="transmembrane region" description="Helical" evidence="6">
    <location>
        <begin position="140"/>
        <end position="159"/>
    </location>
</feature>
<keyword evidence="3 6" id="KW-0812">Transmembrane</keyword>
<evidence type="ECO:0000256" key="4">
    <source>
        <dbReference type="ARBA" id="ARBA00022989"/>
    </source>
</evidence>
<dbReference type="AlphaFoldDB" id="A0AAU8HVH6"/>
<organism evidence="8">
    <name type="scientific">Proteinivorax hydrogeniformans</name>
    <dbReference type="NCBI Taxonomy" id="1826727"/>
    <lineage>
        <taxon>Bacteria</taxon>
        <taxon>Bacillati</taxon>
        <taxon>Bacillota</taxon>
        <taxon>Clostridia</taxon>
        <taxon>Eubacteriales</taxon>
        <taxon>Proteinivoracaceae</taxon>
        <taxon>Proteinivorax</taxon>
    </lineage>
</organism>
<reference evidence="8" key="1">
    <citation type="journal article" date="2018" name="Antonie Van Leeuwenhoek">
        <title>Proteinivorax hydrogeniformans sp. nov., an anaerobic, haloalkaliphilic bacterium fermenting proteinaceous compounds with high hydrogen production.</title>
        <authorList>
            <person name="Boltyanskaya Y."/>
            <person name="Detkova E."/>
            <person name="Pimenov N."/>
            <person name="Kevbrin V."/>
        </authorList>
    </citation>
    <scope>NUCLEOTIDE SEQUENCE</scope>
    <source>
        <strain evidence="8">Z-710</strain>
    </source>
</reference>
<dbReference type="RefSeq" id="WP_353893915.1">
    <property type="nucleotide sequence ID" value="NZ_CP159485.1"/>
</dbReference>